<organism evidence="3 4">
    <name type="scientific">Kushneria marisflavi</name>
    <dbReference type="NCBI Taxonomy" id="157779"/>
    <lineage>
        <taxon>Bacteria</taxon>
        <taxon>Pseudomonadati</taxon>
        <taxon>Pseudomonadota</taxon>
        <taxon>Gammaproteobacteria</taxon>
        <taxon>Oceanospirillales</taxon>
        <taxon>Halomonadaceae</taxon>
        <taxon>Kushneria</taxon>
    </lineage>
</organism>
<reference evidence="3 4" key="1">
    <citation type="submission" date="2017-05" db="EMBL/GenBank/DDBJ databases">
        <authorList>
            <person name="Song R."/>
            <person name="Chenine A.L."/>
            <person name="Ruprecht R.M."/>
        </authorList>
    </citation>
    <scope>NUCLEOTIDE SEQUENCE [LARGE SCALE GENOMIC DNA]</scope>
    <source>
        <strain evidence="3">SW32</strain>
    </source>
</reference>
<accession>A0A240US72</accession>
<feature type="transmembrane region" description="Helical" evidence="1">
    <location>
        <begin position="161"/>
        <end position="181"/>
    </location>
</feature>
<evidence type="ECO:0000259" key="2">
    <source>
        <dbReference type="Pfam" id="PF01757"/>
    </source>
</evidence>
<keyword evidence="4" id="KW-1185">Reference proteome</keyword>
<dbReference type="InterPro" id="IPR002656">
    <property type="entry name" value="Acyl_transf_3_dom"/>
</dbReference>
<proteinExistence type="predicted"/>
<keyword evidence="1" id="KW-1133">Transmembrane helix</keyword>
<name>A0A240US72_9GAMM</name>
<feature type="transmembrane region" description="Helical" evidence="1">
    <location>
        <begin position="7"/>
        <end position="26"/>
    </location>
</feature>
<keyword evidence="1" id="KW-0812">Transmembrane</keyword>
<dbReference type="OrthoDB" id="9814956at2"/>
<protein>
    <recommendedName>
        <fullName evidence="2">Acyltransferase 3 domain-containing protein</fullName>
    </recommendedName>
</protein>
<dbReference type="KEGG" id="kma:B9H00_13725"/>
<feature type="transmembrane region" description="Helical" evidence="1">
    <location>
        <begin position="95"/>
        <end position="121"/>
    </location>
</feature>
<dbReference type="EMBL" id="CP021358">
    <property type="protein sequence ID" value="ART63986.1"/>
    <property type="molecule type" value="Genomic_DNA"/>
</dbReference>
<sequence length="344" mass="38794">MVKKLEWINILKGLGIMMVVYAHMTSGFVRDFFFLFHMPLFFIIAGYLFRPNADPGAYLRRKSLHLLVPYGFFMVLLYTPTLYQALGDETSLSSALLAMVLGGRDLISGLSPFWFVTCFWATQQLVNVLLTRLSLRATGSVMLGMLGLAAVNQYFFRELWLVGNLNVVLMAAPCFYLGYLLAHYRIDVERPRVLLLSAGGSVLAMWCVHAHPHFTMDMKYADYGIPVLSLLAAFAVTLVLMALSHQLARIPVVARTVGLVGEASMVIMFVHLSIQVTLDHHDMLEALAPRWGLMMALPVLLYLLVRHNGWTRLLCLGDPAVLYKRRARRREQRQKDPALASGWS</sequence>
<dbReference type="InterPro" id="IPR052734">
    <property type="entry name" value="Nod_factor_acetyltransferase"/>
</dbReference>
<feature type="transmembrane region" description="Helical" evidence="1">
    <location>
        <begin position="223"/>
        <end position="243"/>
    </location>
</feature>
<feature type="transmembrane region" description="Helical" evidence="1">
    <location>
        <begin position="133"/>
        <end position="155"/>
    </location>
</feature>
<feature type="transmembrane region" description="Helical" evidence="1">
    <location>
        <begin position="252"/>
        <end position="274"/>
    </location>
</feature>
<dbReference type="PANTHER" id="PTHR37312">
    <property type="entry name" value="MEMBRANE-BOUND ACYLTRANSFERASE YKRP-RELATED"/>
    <property type="match status" value="1"/>
</dbReference>
<evidence type="ECO:0000313" key="4">
    <source>
        <dbReference type="Proteomes" id="UP000194457"/>
    </source>
</evidence>
<evidence type="ECO:0000313" key="3">
    <source>
        <dbReference type="EMBL" id="ART63986.1"/>
    </source>
</evidence>
<keyword evidence="1" id="KW-0472">Membrane</keyword>
<dbReference type="GO" id="GO:0016747">
    <property type="term" value="F:acyltransferase activity, transferring groups other than amino-acyl groups"/>
    <property type="evidence" value="ECO:0007669"/>
    <property type="project" value="InterPro"/>
</dbReference>
<dbReference type="Pfam" id="PF01757">
    <property type="entry name" value="Acyl_transf_3"/>
    <property type="match status" value="1"/>
</dbReference>
<feature type="transmembrane region" description="Helical" evidence="1">
    <location>
        <begin position="63"/>
        <end position="83"/>
    </location>
</feature>
<dbReference type="Proteomes" id="UP000194457">
    <property type="component" value="Chromosome"/>
</dbReference>
<feature type="transmembrane region" description="Helical" evidence="1">
    <location>
        <begin position="193"/>
        <end position="211"/>
    </location>
</feature>
<gene>
    <name evidence="3" type="ORF">B9H00_13725</name>
</gene>
<feature type="transmembrane region" description="Helical" evidence="1">
    <location>
        <begin position="286"/>
        <end position="305"/>
    </location>
</feature>
<feature type="transmembrane region" description="Helical" evidence="1">
    <location>
        <begin position="32"/>
        <end position="51"/>
    </location>
</feature>
<dbReference type="RefSeq" id="WP_086901126.1">
    <property type="nucleotide sequence ID" value="NZ_CP021358.1"/>
</dbReference>
<feature type="domain" description="Acyltransferase 3" evidence="2">
    <location>
        <begin position="6"/>
        <end position="285"/>
    </location>
</feature>
<dbReference type="PANTHER" id="PTHR37312:SF1">
    <property type="entry name" value="MEMBRANE-BOUND ACYLTRANSFERASE YKRP-RELATED"/>
    <property type="match status" value="1"/>
</dbReference>
<dbReference type="AlphaFoldDB" id="A0A240US72"/>
<evidence type="ECO:0000256" key="1">
    <source>
        <dbReference type="SAM" id="Phobius"/>
    </source>
</evidence>